<dbReference type="SUPFAM" id="SSF52499">
    <property type="entry name" value="Isochorismatase-like hydrolases"/>
    <property type="match status" value="1"/>
</dbReference>
<dbReference type="Proteomes" id="UP000006443">
    <property type="component" value="Unassembled WGS sequence"/>
</dbReference>
<dbReference type="InterPro" id="IPR050993">
    <property type="entry name" value="Isochorismatase_domain"/>
</dbReference>
<evidence type="ECO:0000313" key="3">
    <source>
        <dbReference type="Proteomes" id="UP000006443"/>
    </source>
</evidence>
<dbReference type="AlphaFoldDB" id="C0GFR1"/>
<dbReference type="EMBL" id="ACJM01000005">
    <property type="protein sequence ID" value="EEG78021.1"/>
    <property type="molecule type" value="Genomic_DNA"/>
</dbReference>
<organism evidence="2 3">
    <name type="scientific">Dethiobacter alkaliphilus AHT 1</name>
    <dbReference type="NCBI Taxonomy" id="555088"/>
    <lineage>
        <taxon>Bacteria</taxon>
        <taxon>Bacillati</taxon>
        <taxon>Bacillota</taxon>
        <taxon>Dethiobacteria</taxon>
        <taxon>Dethiobacterales</taxon>
        <taxon>Dethiobacteraceae</taxon>
        <taxon>Dethiobacter</taxon>
    </lineage>
</organism>
<dbReference type="STRING" id="555088.DealDRAFT_1320"/>
<dbReference type="InterPro" id="IPR036380">
    <property type="entry name" value="Isochorismatase-like_sf"/>
</dbReference>
<gene>
    <name evidence="2" type="ORF">DealDRAFT_1320</name>
</gene>
<name>C0GFR1_DETAL</name>
<comment type="caution">
    <text evidence="2">The sequence shown here is derived from an EMBL/GenBank/DDBJ whole genome shotgun (WGS) entry which is preliminary data.</text>
</comment>
<dbReference type="InterPro" id="IPR000868">
    <property type="entry name" value="Isochorismatase-like_dom"/>
</dbReference>
<protein>
    <submittedName>
        <fullName evidence="2">Isochorismatase hydrolase</fullName>
    </submittedName>
</protein>
<keyword evidence="2" id="KW-0378">Hydrolase</keyword>
<evidence type="ECO:0000313" key="2">
    <source>
        <dbReference type="EMBL" id="EEG78021.1"/>
    </source>
</evidence>
<dbReference type="Gene3D" id="3.40.50.850">
    <property type="entry name" value="Isochorismatase-like"/>
    <property type="match status" value="1"/>
</dbReference>
<dbReference type="PANTHER" id="PTHR14119:SF3">
    <property type="entry name" value="ISOCHORISMATASE DOMAIN-CONTAINING PROTEIN 2"/>
    <property type="match status" value="1"/>
</dbReference>
<dbReference type="GO" id="GO:0016787">
    <property type="term" value="F:hydrolase activity"/>
    <property type="evidence" value="ECO:0007669"/>
    <property type="project" value="UniProtKB-KW"/>
</dbReference>
<dbReference type="RefSeq" id="WP_008515972.1">
    <property type="nucleotide sequence ID" value="NZ_ACJM01000005.1"/>
</dbReference>
<dbReference type="eggNOG" id="COG1335">
    <property type="taxonomic scope" value="Bacteria"/>
</dbReference>
<feature type="domain" description="Isochorismatase-like" evidence="1">
    <location>
        <begin position="8"/>
        <end position="155"/>
    </location>
</feature>
<accession>C0GFR1</accession>
<dbReference type="CDD" id="cd01012">
    <property type="entry name" value="YcaC_related"/>
    <property type="match status" value="1"/>
</dbReference>
<reference evidence="2 3" key="1">
    <citation type="submission" date="2009-02" db="EMBL/GenBank/DDBJ databases">
        <title>Sequencing of the draft genome and assembly of Dethiobacter alkaliphilus AHT 1.</title>
        <authorList>
            <consortium name="US DOE Joint Genome Institute (JGI-PGF)"/>
            <person name="Lucas S."/>
            <person name="Copeland A."/>
            <person name="Lapidus A."/>
            <person name="Glavina del Rio T."/>
            <person name="Dalin E."/>
            <person name="Tice H."/>
            <person name="Bruce D."/>
            <person name="Goodwin L."/>
            <person name="Pitluck S."/>
            <person name="Larimer F."/>
            <person name="Land M.L."/>
            <person name="Hauser L."/>
            <person name="Muyzer G."/>
        </authorList>
    </citation>
    <scope>NUCLEOTIDE SEQUENCE [LARGE SCALE GENOMIC DNA]</scope>
    <source>
        <strain evidence="2 3">AHT 1</strain>
    </source>
</reference>
<sequence length="178" mass="19819">MLSKDECVLVVIDVQGKLAHMMHNKEDLFNNIQIMIQGAKALDIPVIWVEQYPEGLGGTIEEIADLLEGAPVEKVTFNSCLNDEFVKTLSSYNRQQVLVVGIETHICVYQTVMGLLKAEYDVHVVADGVSSRTEDNKLIGLEKMKDGGAHITSTETTLFELVRIAEGQEFKEILKLVK</sequence>
<dbReference type="PANTHER" id="PTHR14119">
    <property type="entry name" value="HYDROLASE"/>
    <property type="match status" value="1"/>
</dbReference>
<proteinExistence type="predicted"/>
<dbReference type="OrthoDB" id="9789777at2"/>
<keyword evidence="3" id="KW-1185">Reference proteome</keyword>
<evidence type="ECO:0000259" key="1">
    <source>
        <dbReference type="Pfam" id="PF00857"/>
    </source>
</evidence>
<dbReference type="Pfam" id="PF00857">
    <property type="entry name" value="Isochorismatase"/>
    <property type="match status" value="1"/>
</dbReference>